<dbReference type="RefSeq" id="WP_435369383.1">
    <property type="nucleotide sequence ID" value="NZ_CP144375.1"/>
</dbReference>
<dbReference type="SMART" id="SM00458">
    <property type="entry name" value="RICIN"/>
    <property type="match status" value="1"/>
</dbReference>
<dbReference type="InterPro" id="IPR011050">
    <property type="entry name" value="Pectin_lyase_fold/virulence"/>
</dbReference>
<accession>A0A3E0HQQ8</accession>
<dbReference type="InterPro" id="IPR059186">
    <property type="entry name" value="SACTE_4363"/>
</dbReference>
<dbReference type="Pfam" id="PF00652">
    <property type="entry name" value="Ricin_B_lectin"/>
    <property type="match status" value="1"/>
</dbReference>
<evidence type="ECO:0000259" key="3">
    <source>
        <dbReference type="SMART" id="SM00458"/>
    </source>
</evidence>
<evidence type="ECO:0000313" key="4">
    <source>
        <dbReference type="EMBL" id="REH48576.1"/>
    </source>
</evidence>
<evidence type="ECO:0000256" key="2">
    <source>
        <dbReference type="SAM" id="SignalP"/>
    </source>
</evidence>
<keyword evidence="4" id="KW-0430">Lectin</keyword>
<proteinExistence type="predicted"/>
<dbReference type="CDD" id="cd00161">
    <property type="entry name" value="beta-trefoil_Ricin-like"/>
    <property type="match status" value="1"/>
</dbReference>
<evidence type="ECO:0000313" key="5">
    <source>
        <dbReference type="Proteomes" id="UP000256269"/>
    </source>
</evidence>
<dbReference type="InterPro" id="IPR000772">
    <property type="entry name" value="Ricin_B_lectin"/>
</dbReference>
<keyword evidence="2" id="KW-0732">Signal</keyword>
<name>A0A3E0HQQ8_9PSEU</name>
<dbReference type="AlphaFoldDB" id="A0A3E0HQQ8"/>
<keyword evidence="5" id="KW-1185">Reference proteome</keyword>
<feature type="signal peptide" evidence="2">
    <location>
        <begin position="1"/>
        <end position="31"/>
    </location>
</feature>
<dbReference type="Proteomes" id="UP000256269">
    <property type="component" value="Unassembled WGS sequence"/>
</dbReference>
<sequence>MTPVRTAAVAAVVVTLSATAVSFAMAPAASAAVSPGTYTVTNANSGKCVDARSAATANATAVQQYACNGSGAQSWTFTATDSGYFQVGVAGAPAQVWDVTNVSTADSAPIQLWTYGGGANQQWQPVDEGNGNYHFVNRNSGKCLDVPSASVADSVQLQQYTCNGTAAQSFSLNGGGTTPPPPPPPGQPDFGPNVSVFDPSMSASTIQNKLNSVFNQQQSAQFGTGRFALLFKPGSYNVDANVGFYEEVAGLGLTPGQVTINGQVHVEADWQGGNATLNFWRDAEGLTINPPGGTDTWAVSQADPLRRVQVNGNLKLDDGGWSSGGFLADSRVTGQVQSGSQQQWLSRNDQIGSWNGQNWNMVFSGVQGAPGNTFPNPPYTTLNSSPTIAEKPYLYVDNAGNWQVFVPALRNNSSGTSWANGNPAGSSLPISQFYIVKPGDSASTINAQLAAGKNLIVTPGIYHLNQTLNVTRPDTVVLGLGIATLVPDNGITAISVGDVNGVKLAGLLIDAGTTSSQQLVQVGPQGSSADHSADPTVLSDFHVRLGGATVGKAQQSVVINSNNVITDDTWLWRADHDDNNGTAGWYTNTAANGLVVNGNNVTAYGLFVEHYQQYQTIWNGQGGKTIFYQSEMPYDVPDQGSYMNGSTQGFASYKVGNNVTSHEAWGMGVYAYFSTNPGIVNHHAYEVPQNGNVKFHDIMDISLGNNGSITHVINETGAATPTNTTPVDIVSYP</sequence>
<feature type="domain" description="Ricin B lectin" evidence="3">
    <location>
        <begin position="35"/>
        <end position="173"/>
    </location>
</feature>
<protein>
    <submittedName>
        <fullName evidence="4">Ricin-type beta-trefoil lectin protein</fullName>
    </submittedName>
</protein>
<comment type="caution">
    <text evidence="4">The sequence shown here is derived from an EMBL/GenBank/DDBJ whole genome shotgun (WGS) entry which is preliminary data.</text>
</comment>
<dbReference type="SUPFAM" id="SSF51126">
    <property type="entry name" value="Pectin lyase-like"/>
    <property type="match status" value="1"/>
</dbReference>
<dbReference type="SUPFAM" id="SSF50370">
    <property type="entry name" value="Ricin B-like lectins"/>
    <property type="match status" value="1"/>
</dbReference>
<gene>
    <name evidence="4" type="ORF">BCF44_105435</name>
</gene>
<reference evidence="4 5" key="1">
    <citation type="submission" date="2018-08" db="EMBL/GenBank/DDBJ databases">
        <title>Genomic Encyclopedia of Archaeal and Bacterial Type Strains, Phase II (KMG-II): from individual species to whole genera.</title>
        <authorList>
            <person name="Goeker M."/>
        </authorList>
    </citation>
    <scope>NUCLEOTIDE SEQUENCE [LARGE SCALE GENOMIC DNA]</scope>
    <source>
        <strain evidence="4 5">DSM 45791</strain>
    </source>
</reference>
<dbReference type="CDD" id="cd23669">
    <property type="entry name" value="GH55_SacteLam55A-like"/>
    <property type="match status" value="1"/>
</dbReference>
<evidence type="ECO:0000256" key="1">
    <source>
        <dbReference type="SAM" id="MobiDB-lite"/>
    </source>
</evidence>
<organism evidence="4 5">
    <name type="scientific">Kutzneria buriramensis</name>
    <dbReference type="NCBI Taxonomy" id="1045776"/>
    <lineage>
        <taxon>Bacteria</taxon>
        <taxon>Bacillati</taxon>
        <taxon>Actinomycetota</taxon>
        <taxon>Actinomycetes</taxon>
        <taxon>Pseudonocardiales</taxon>
        <taxon>Pseudonocardiaceae</taxon>
        <taxon>Kutzneria</taxon>
    </lineage>
</organism>
<dbReference type="Gene3D" id="2.80.10.50">
    <property type="match status" value="3"/>
</dbReference>
<feature type="compositionally biased region" description="Pro residues" evidence="1">
    <location>
        <begin position="178"/>
        <end position="187"/>
    </location>
</feature>
<dbReference type="PROSITE" id="PS50231">
    <property type="entry name" value="RICIN_B_LECTIN"/>
    <property type="match status" value="1"/>
</dbReference>
<dbReference type="InterPro" id="IPR035992">
    <property type="entry name" value="Ricin_B-like_lectins"/>
</dbReference>
<dbReference type="EMBL" id="QUNO01000005">
    <property type="protein sequence ID" value="REH48576.1"/>
    <property type="molecule type" value="Genomic_DNA"/>
</dbReference>
<dbReference type="GO" id="GO:0030246">
    <property type="term" value="F:carbohydrate binding"/>
    <property type="evidence" value="ECO:0007669"/>
    <property type="project" value="UniProtKB-KW"/>
</dbReference>
<feature type="region of interest" description="Disordered" evidence="1">
    <location>
        <begin position="171"/>
        <end position="193"/>
    </location>
</feature>
<feature type="chain" id="PRO_5017781563" evidence="2">
    <location>
        <begin position="32"/>
        <end position="733"/>
    </location>
</feature>